<dbReference type="Proteomes" id="UP001056336">
    <property type="component" value="Chromosome"/>
</dbReference>
<sequence length="248" mass="27072">MQAESFLDRIGPETELLTRAATWAGLEAKVPSCPGWTVRRLVQHTTKVHHSTLALLRGGDHATFSFDLPPDEDLFEILTSGAAQLEWALRAATDDLAVWTFLPTSVPRLFWARRQAHETAMHRVDAELAAACGVTEFDPGFAADGLDELLISFVASRFRGVGVPRPFTLGVTPLDVNAGWTVSAGAGGVSSVREVRDGCDLMVFGMASDLYRWAWNRAGDDEVSLRGDMTIADLWRSTFRVGARQPSA</sequence>
<evidence type="ECO:0000259" key="1">
    <source>
        <dbReference type="Pfam" id="PF11716"/>
    </source>
</evidence>
<dbReference type="PANTHER" id="PTHR40758">
    <property type="entry name" value="CONSERVED PROTEIN"/>
    <property type="match status" value="1"/>
</dbReference>
<dbReference type="InterPro" id="IPR034660">
    <property type="entry name" value="DinB/YfiT-like"/>
</dbReference>
<gene>
    <name evidence="2" type="ORF">M6D93_00565</name>
</gene>
<keyword evidence="3" id="KW-1185">Reference proteome</keyword>
<dbReference type="PANTHER" id="PTHR40758:SF1">
    <property type="entry name" value="CONSERVED PROTEIN"/>
    <property type="match status" value="1"/>
</dbReference>
<evidence type="ECO:0000313" key="2">
    <source>
        <dbReference type="EMBL" id="UQX88513.1"/>
    </source>
</evidence>
<reference evidence="2" key="1">
    <citation type="journal article" date="2018" name="Int. J. Syst. Evol. Microbiol.">
        <title>Jatrophihabitans telluris sp. nov., isolated from sediment soil of lava forest wetlands and the emended description of the genus Jatrophihabitans.</title>
        <authorList>
            <person name="Lee K.C."/>
            <person name="Suh M.K."/>
            <person name="Eom M.K."/>
            <person name="Kim K.K."/>
            <person name="Kim J.S."/>
            <person name="Kim D.S."/>
            <person name="Ko S.H."/>
            <person name="Shin Y.K."/>
            <person name="Lee J.S."/>
        </authorList>
    </citation>
    <scope>NUCLEOTIDE SEQUENCE</scope>
    <source>
        <strain evidence="2">N237</strain>
    </source>
</reference>
<keyword evidence="2" id="KW-0413">Isomerase</keyword>
<organism evidence="2 3">
    <name type="scientific">Jatrophihabitans telluris</name>
    <dbReference type="NCBI Taxonomy" id="2038343"/>
    <lineage>
        <taxon>Bacteria</taxon>
        <taxon>Bacillati</taxon>
        <taxon>Actinomycetota</taxon>
        <taxon>Actinomycetes</taxon>
        <taxon>Jatrophihabitantales</taxon>
        <taxon>Jatrophihabitantaceae</taxon>
        <taxon>Jatrophihabitans</taxon>
    </lineage>
</organism>
<reference evidence="2" key="2">
    <citation type="submission" date="2022-05" db="EMBL/GenBank/DDBJ databases">
        <authorList>
            <person name="Kim J.-S."/>
            <person name="Lee K."/>
            <person name="Suh M."/>
            <person name="Eom M."/>
            <person name="Kim J.-S."/>
            <person name="Kim D.-S."/>
            <person name="Ko S.-H."/>
            <person name="Shin Y."/>
            <person name="Lee J.-S."/>
        </authorList>
    </citation>
    <scope>NUCLEOTIDE SEQUENCE</scope>
    <source>
        <strain evidence="2">N237</strain>
    </source>
</reference>
<dbReference type="EMBL" id="CP097332">
    <property type="protein sequence ID" value="UQX88513.1"/>
    <property type="molecule type" value="Genomic_DNA"/>
</dbReference>
<dbReference type="InterPro" id="IPR017517">
    <property type="entry name" value="Maleyloyr_isom"/>
</dbReference>
<dbReference type="NCBIfam" id="TIGR03083">
    <property type="entry name" value="maleylpyruvate isomerase family mycothiol-dependent enzyme"/>
    <property type="match status" value="1"/>
</dbReference>
<accession>A0ABY4QYV9</accession>
<evidence type="ECO:0000313" key="3">
    <source>
        <dbReference type="Proteomes" id="UP001056336"/>
    </source>
</evidence>
<name>A0ABY4QYV9_9ACTN</name>
<dbReference type="SUPFAM" id="SSF109854">
    <property type="entry name" value="DinB/YfiT-like putative metalloenzymes"/>
    <property type="match status" value="1"/>
</dbReference>
<dbReference type="Pfam" id="PF11716">
    <property type="entry name" value="MDMPI_N"/>
    <property type="match status" value="1"/>
</dbReference>
<proteinExistence type="predicted"/>
<protein>
    <submittedName>
        <fullName evidence="2">Maleylpyruvate isomerase family mycothiol-dependent enzyme</fullName>
    </submittedName>
</protein>
<dbReference type="InterPro" id="IPR024344">
    <property type="entry name" value="MDMPI_metal-binding"/>
</dbReference>
<dbReference type="GO" id="GO:0016853">
    <property type="term" value="F:isomerase activity"/>
    <property type="evidence" value="ECO:0007669"/>
    <property type="project" value="UniProtKB-KW"/>
</dbReference>
<feature type="domain" description="Mycothiol-dependent maleylpyruvate isomerase metal-binding" evidence="1">
    <location>
        <begin position="14"/>
        <end position="126"/>
    </location>
</feature>
<dbReference type="RefSeq" id="WP_249772086.1">
    <property type="nucleotide sequence ID" value="NZ_CP097332.1"/>
</dbReference>